<evidence type="ECO:0000313" key="1">
    <source>
        <dbReference type="EMBL" id="MBO2008762.1"/>
    </source>
</evidence>
<dbReference type="InterPro" id="IPR001387">
    <property type="entry name" value="Cro/C1-type_HTH"/>
</dbReference>
<dbReference type="InterPro" id="IPR010982">
    <property type="entry name" value="Lambda_DNA-bd_dom_sf"/>
</dbReference>
<protein>
    <recommendedName>
        <fullName evidence="3">XRE family transcriptional regulator</fullName>
    </recommendedName>
</protein>
<name>A0ABS3QBY5_9BACT</name>
<evidence type="ECO:0000313" key="2">
    <source>
        <dbReference type="Proteomes" id="UP000664369"/>
    </source>
</evidence>
<dbReference type="Proteomes" id="UP000664369">
    <property type="component" value="Unassembled WGS sequence"/>
</dbReference>
<gene>
    <name evidence="1" type="ORF">J4E00_06835</name>
</gene>
<sequence length="189" mass="20403">MPPSPLAGSSLPARIRQYFGLEQRALALYLGVSPVLVKHIEAGRRRLTSALSLALEPLARHLPPPAAESLDSASAPTAFELPPGTLAPDVAELDLRRRVCQQQALRIEKELAVLTQRARAARHWAEALPVLLPTPQATSADPDRAAWLTGWLGRQARPLPPETATRWHLLRARQAALAAEIAALGEAGK</sequence>
<evidence type="ECO:0008006" key="3">
    <source>
        <dbReference type="Google" id="ProtNLM"/>
    </source>
</evidence>
<organism evidence="1 2">
    <name type="scientific">Hymenobacter negativus</name>
    <dbReference type="NCBI Taxonomy" id="2795026"/>
    <lineage>
        <taxon>Bacteria</taxon>
        <taxon>Pseudomonadati</taxon>
        <taxon>Bacteroidota</taxon>
        <taxon>Cytophagia</taxon>
        <taxon>Cytophagales</taxon>
        <taxon>Hymenobacteraceae</taxon>
        <taxon>Hymenobacter</taxon>
    </lineage>
</organism>
<comment type="caution">
    <text evidence="1">The sequence shown here is derived from an EMBL/GenBank/DDBJ whole genome shotgun (WGS) entry which is preliminary data.</text>
</comment>
<reference evidence="1 2" key="1">
    <citation type="submission" date="2021-03" db="EMBL/GenBank/DDBJ databases">
        <authorList>
            <person name="Kim M.K."/>
        </authorList>
    </citation>
    <scope>NUCLEOTIDE SEQUENCE [LARGE SCALE GENOMIC DNA]</scope>
    <source>
        <strain evidence="1 2">BT442</strain>
    </source>
</reference>
<dbReference type="CDD" id="cd00093">
    <property type="entry name" value="HTH_XRE"/>
    <property type="match status" value="1"/>
</dbReference>
<dbReference type="RefSeq" id="WP_208174368.1">
    <property type="nucleotide sequence ID" value="NZ_JAGETZ010000002.1"/>
</dbReference>
<dbReference type="Gene3D" id="1.10.260.40">
    <property type="entry name" value="lambda repressor-like DNA-binding domains"/>
    <property type="match status" value="1"/>
</dbReference>
<proteinExistence type="predicted"/>
<dbReference type="EMBL" id="JAGETZ010000002">
    <property type="protein sequence ID" value="MBO2008762.1"/>
    <property type="molecule type" value="Genomic_DNA"/>
</dbReference>
<dbReference type="SUPFAM" id="SSF47413">
    <property type="entry name" value="lambda repressor-like DNA-binding domains"/>
    <property type="match status" value="1"/>
</dbReference>
<keyword evidence="2" id="KW-1185">Reference proteome</keyword>
<accession>A0ABS3QBY5</accession>